<comment type="caution">
    <text evidence="3">The sequence shown here is derived from an EMBL/GenBank/DDBJ whole genome shotgun (WGS) entry which is preliminary data.</text>
</comment>
<dbReference type="EMBL" id="JBHTHU010000001">
    <property type="protein sequence ID" value="MFD0748605.1"/>
    <property type="molecule type" value="Genomic_DNA"/>
</dbReference>
<dbReference type="RefSeq" id="WP_377096072.1">
    <property type="nucleotide sequence ID" value="NZ_JBHTHU010000001.1"/>
</dbReference>
<evidence type="ECO:0000256" key="1">
    <source>
        <dbReference type="ARBA" id="ARBA00022729"/>
    </source>
</evidence>
<keyword evidence="3" id="KW-0449">Lipoprotein</keyword>
<dbReference type="PANTHER" id="PTHR31284:SF10">
    <property type="entry name" value="ACID PHOSPHATASE-LIKE PROTEIN"/>
    <property type="match status" value="1"/>
</dbReference>
<feature type="chain" id="PRO_5046439894" evidence="2">
    <location>
        <begin position="21"/>
        <end position="264"/>
    </location>
</feature>
<dbReference type="CDD" id="cd07534">
    <property type="entry name" value="HAD_CAP"/>
    <property type="match status" value="1"/>
</dbReference>
<feature type="signal peptide" evidence="2">
    <location>
        <begin position="1"/>
        <end position="20"/>
    </location>
</feature>
<evidence type="ECO:0000256" key="2">
    <source>
        <dbReference type="SAM" id="SignalP"/>
    </source>
</evidence>
<evidence type="ECO:0000313" key="4">
    <source>
        <dbReference type="Proteomes" id="UP001596958"/>
    </source>
</evidence>
<dbReference type="SFLD" id="SFLDG01125">
    <property type="entry name" value="C1.1:_Acid_Phosphatase_Like"/>
    <property type="match status" value="1"/>
</dbReference>
<dbReference type="SFLD" id="SFLDS00003">
    <property type="entry name" value="Haloacid_Dehalogenase"/>
    <property type="match status" value="1"/>
</dbReference>
<dbReference type="InterPro" id="IPR005519">
    <property type="entry name" value="Acid_phosphat_B-like"/>
</dbReference>
<dbReference type="PIRSF" id="PIRSF019271">
    <property type="entry name" value="Acid_Ptase_C"/>
    <property type="match status" value="1"/>
</dbReference>
<dbReference type="Gene3D" id="3.40.50.1000">
    <property type="entry name" value="HAD superfamily/HAD-like"/>
    <property type="match status" value="1"/>
</dbReference>
<keyword evidence="1 2" id="KW-0732">Signal</keyword>
<dbReference type="PANTHER" id="PTHR31284">
    <property type="entry name" value="ACID PHOSPHATASE-LIKE PROTEIN"/>
    <property type="match status" value="1"/>
</dbReference>
<accession>A0ABW2YRK7</accession>
<gene>
    <name evidence="3" type="ORF">ACFQZS_00530</name>
</gene>
<dbReference type="Pfam" id="PF03767">
    <property type="entry name" value="Acid_phosphat_B"/>
    <property type="match status" value="1"/>
</dbReference>
<dbReference type="NCBIfam" id="TIGR01533">
    <property type="entry name" value="lipo_e_P4"/>
    <property type="match status" value="1"/>
</dbReference>
<keyword evidence="4" id="KW-1185">Reference proteome</keyword>
<dbReference type="SUPFAM" id="SSF56784">
    <property type="entry name" value="HAD-like"/>
    <property type="match status" value="1"/>
</dbReference>
<dbReference type="InterPro" id="IPR036412">
    <property type="entry name" value="HAD-like_sf"/>
</dbReference>
<sequence>MKKLLSIGLLMIVITVTANAQDAGKLSIVNGGKVWASLYQQRAAEYKALCFQAYNIARLRLDDALKHKGKKPLAVITDVDETVLDNSPYDAARAVKNKDFDLAGWKAWTAKGIADTVPGAPSFFKYAASKGVTVFYVTNRDEDERDGTTRNLKLYDLPNADKAHIILKQTTSSKEARRQEILKKYNVVLYCGDNLPDFDSAYDNKPLQDSRAAATERLKKYFGNKYIVIPNPTYGDFENAFFGNQKLNSAQKDSVLRAIIKVTE</sequence>
<dbReference type="InterPro" id="IPR006423">
    <property type="entry name" value="Lipo_e_P4"/>
</dbReference>
<reference evidence="4" key="1">
    <citation type="journal article" date="2019" name="Int. J. Syst. Evol. Microbiol.">
        <title>The Global Catalogue of Microorganisms (GCM) 10K type strain sequencing project: providing services to taxonomists for standard genome sequencing and annotation.</title>
        <authorList>
            <consortium name="The Broad Institute Genomics Platform"/>
            <consortium name="The Broad Institute Genome Sequencing Center for Infectious Disease"/>
            <person name="Wu L."/>
            <person name="Ma J."/>
        </authorList>
    </citation>
    <scope>NUCLEOTIDE SEQUENCE [LARGE SCALE GENOMIC DNA]</scope>
    <source>
        <strain evidence="4">CCUG 63418</strain>
    </source>
</reference>
<dbReference type="Proteomes" id="UP001596958">
    <property type="component" value="Unassembled WGS sequence"/>
</dbReference>
<protein>
    <submittedName>
        <fullName evidence="3">5'-nucleotidase, lipoprotein e(P4) family</fullName>
    </submittedName>
</protein>
<name>A0ABW2YRK7_9SPHI</name>
<evidence type="ECO:0000313" key="3">
    <source>
        <dbReference type="EMBL" id="MFD0748605.1"/>
    </source>
</evidence>
<organism evidence="3 4">
    <name type="scientific">Mucilaginibacter calamicampi</name>
    <dbReference type="NCBI Taxonomy" id="1302352"/>
    <lineage>
        <taxon>Bacteria</taxon>
        <taxon>Pseudomonadati</taxon>
        <taxon>Bacteroidota</taxon>
        <taxon>Sphingobacteriia</taxon>
        <taxon>Sphingobacteriales</taxon>
        <taxon>Sphingobacteriaceae</taxon>
        <taxon>Mucilaginibacter</taxon>
    </lineage>
</organism>
<dbReference type="InterPro" id="IPR023214">
    <property type="entry name" value="HAD_sf"/>
</dbReference>
<proteinExistence type="predicted"/>